<feature type="transmembrane region" description="Helical" evidence="1">
    <location>
        <begin position="74"/>
        <end position="93"/>
    </location>
</feature>
<evidence type="ECO:0000313" key="3">
    <source>
        <dbReference type="Proteomes" id="UP000037688"/>
    </source>
</evidence>
<name>A0A0M9BMA8_9BACL</name>
<evidence type="ECO:0000256" key="1">
    <source>
        <dbReference type="SAM" id="Phobius"/>
    </source>
</evidence>
<feature type="transmembrane region" description="Helical" evidence="1">
    <location>
        <begin position="44"/>
        <end position="62"/>
    </location>
</feature>
<sequence>MIMGTMSGVLIYFLLSFWNLRMIGDMSFPGMLGFSTGEHSGRQMLLAGVLQLIWTVLSLYWLLPNVFDFGGLGLRSQVIALGAAGCSVAYGVLKIVQI</sequence>
<gene>
    <name evidence="2" type="ORF">AMS66_20430</name>
</gene>
<keyword evidence="3" id="KW-1185">Reference proteome</keyword>
<proteinExistence type="predicted"/>
<keyword evidence="1" id="KW-0812">Transmembrane</keyword>
<keyword evidence="1" id="KW-1133">Transmembrane helix</keyword>
<dbReference type="OrthoDB" id="2663849at2"/>
<comment type="caution">
    <text evidence="2">The sequence shown here is derived from an EMBL/GenBank/DDBJ whole genome shotgun (WGS) entry which is preliminary data.</text>
</comment>
<keyword evidence="1" id="KW-0472">Membrane</keyword>
<evidence type="ECO:0000313" key="2">
    <source>
        <dbReference type="EMBL" id="KOY14366.1"/>
    </source>
</evidence>
<feature type="transmembrane region" description="Helical" evidence="1">
    <location>
        <begin position="6"/>
        <end position="23"/>
    </location>
</feature>
<dbReference type="EMBL" id="LITU01000070">
    <property type="protein sequence ID" value="KOY14366.1"/>
    <property type="molecule type" value="Genomic_DNA"/>
</dbReference>
<protein>
    <submittedName>
        <fullName evidence="2">Uncharacterized protein</fullName>
    </submittedName>
</protein>
<accession>A0A0M9BMA8</accession>
<dbReference type="Proteomes" id="UP000037688">
    <property type="component" value="Unassembled WGS sequence"/>
</dbReference>
<organism evidence="2 3">
    <name type="scientific">Paenibacillus xylanivorans</name>
    <dbReference type="NCBI Taxonomy" id="1705561"/>
    <lineage>
        <taxon>Bacteria</taxon>
        <taxon>Bacillati</taxon>
        <taxon>Bacillota</taxon>
        <taxon>Bacilli</taxon>
        <taxon>Bacillales</taxon>
        <taxon>Paenibacillaceae</taxon>
        <taxon>Paenibacillus</taxon>
    </lineage>
</organism>
<reference evidence="2 3" key="1">
    <citation type="submission" date="2015-08" db="EMBL/GenBank/DDBJ databases">
        <title>Draft genome sequence of cellulolytic and xylanolytic Paenibacillus sp. A59, isolated from a decaying forest soil from Patagonia, Argentina.</title>
        <authorList>
            <person name="Ghio S."/>
            <person name="Caceres A.M."/>
            <person name="Talia P."/>
            <person name="Grasso D."/>
            <person name="Campos E."/>
        </authorList>
    </citation>
    <scope>NUCLEOTIDE SEQUENCE [LARGE SCALE GENOMIC DNA]</scope>
    <source>
        <strain evidence="2 3">A59</strain>
    </source>
</reference>
<dbReference type="RefSeq" id="WP_053782546.1">
    <property type="nucleotide sequence ID" value="NZ_LITU01000070.1"/>
</dbReference>
<dbReference type="PATRIC" id="fig|1705561.3.peg.4257"/>
<dbReference type="AlphaFoldDB" id="A0A0M9BMA8"/>